<evidence type="ECO:0000313" key="1">
    <source>
        <dbReference type="EMBL" id="RZC36891.1"/>
    </source>
</evidence>
<keyword evidence="2" id="KW-1185">Reference proteome</keyword>
<evidence type="ECO:0000313" key="2">
    <source>
        <dbReference type="Proteomes" id="UP000292052"/>
    </source>
</evidence>
<name>A0A482VVB9_ASBVE</name>
<dbReference type="EMBL" id="QDEB01057732">
    <property type="protein sequence ID" value="RZC36891.1"/>
    <property type="molecule type" value="Genomic_DNA"/>
</dbReference>
<gene>
    <name evidence="1" type="ORF">BDFB_011178</name>
</gene>
<dbReference type="AlphaFoldDB" id="A0A482VVB9"/>
<reference evidence="1 2" key="1">
    <citation type="submission" date="2017-03" db="EMBL/GenBank/DDBJ databases">
        <title>Genome of the blue death feigning beetle - Asbolus verrucosus.</title>
        <authorList>
            <person name="Rider S.D."/>
        </authorList>
    </citation>
    <scope>NUCLEOTIDE SEQUENCE [LARGE SCALE GENOMIC DNA]</scope>
    <source>
        <strain evidence="1">Butters</strain>
        <tissue evidence="1">Head and leg muscle</tissue>
    </source>
</reference>
<dbReference type="Proteomes" id="UP000292052">
    <property type="component" value="Unassembled WGS sequence"/>
</dbReference>
<proteinExistence type="predicted"/>
<protein>
    <submittedName>
        <fullName evidence="1">Uncharacterized protein</fullName>
    </submittedName>
</protein>
<comment type="caution">
    <text evidence="1">The sequence shown here is derived from an EMBL/GenBank/DDBJ whole genome shotgun (WGS) entry which is preliminary data.</text>
</comment>
<accession>A0A482VVB9</accession>
<organism evidence="1 2">
    <name type="scientific">Asbolus verrucosus</name>
    <name type="common">Desert ironclad beetle</name>
    <dbReference type="NCBI Taxonomy" id="1661398"/>
    <lineage>
        <taxon>Eukaryota</taxon>
        <taxon>Metazoa</taxon>
        <taxon>Ecdysozoa</taxon>
        <taxon>Arthropoda</taxon>
        <taxon>Hexapoda</taxon>
        <taxon>Insecta</taxon>
        <taxon>Pterygota</taxon>
        <taxon>Neoptera</taxon>
        <taxon>Endopterygota</taxon>
        <taxon>Coleoptera</taxon>
        <taxon>Polyphaga</taxon>
        <taxon>Cucujiformia</taxon>
        <taxon>Tenebrionidae</taxon>
        <taxon>Pimeliinae</taxon>
        <taxon>Asbolus</taxon>
    </lineage>
</organism>
<sequence length="114" mass="12785">MVGHVSDYTLFSSHTIYCDRHKSLNRGDSSASLYEVRRARPLTHSQTFQIETPIIYKFLTRPDGFSIHTTPPPPEPDTCAVRTPETFSQEADVAESDRAGPAPGITRCFSRNIM</sequence>